<sequence>NMKWNPNGRGKCMLDIFIPEHCLHYLIDRWQSREYLVLNCSAAKTIPDDATCINTCSAANICSELSSLWNQMLLDQ</sequence>
<proteinExistence type="predicted"/>
<name>A0A392NT93_9FABA</name>
<feature type="non-terminal residue" evidence="1">
    <location>
        <position position="1"/>
    </location>
</feature>
<comment type="caution">
    <text evidence="1">The sequence shown here is derived from an EMBL/GenBank/DDBJ whole genome shotgun (WGS) entry which is preliminary data.</text>
</comment>
<dbReference type="Proteomes" id="UP000265520">
    <property type="component" value="Unassembled WGS sequence"/>
</dbReference>
<dbReference type="AlphaFoldDB" id="A0A392NT93"/>
<evidence type="ECO:0000313" key="1">
    <source>
        <dbReference type="EMBL" id="MCI02316.1"/>
    </source>
</evidence>
<evidence type="ECO:0000313" key="2">
    <source>
        <dbReference type="Proteomes" id="UP000265520"/>
    </source>
</evidence>
<accession>A0A392NT93</accession>
<keyword evidence="2" id="KW-1185">Reference proteome</keyword>
<organism evidence="1 2">
    <name type="scientific">Trifolium medium</name>
    <dbReference type="NCBI Taxonomy" id="97028"/>
    <lineage>
        <taxon>Eukaryota</taxon>
        <taxon>Viridiplantae</taxon>
        <taxon>Streptophyta</taxon>
        <taxon>Embryophyta</taxon>
        <taxon>Tracheophyta</taxon>
        <taxon>Spermatophyta</taxon>
        <taxon>Magnoliopsida</taxon>
        <taxon>eudicotyledons</taxon>
        <taxon>Gunneridae</taxon>
        <taxon>Pentapetalae</taxon>
        <taxon>rosids</taxon>
        <taxon>fabids</taxon>
        <taxon>Fabales</taxon>
        <taxon>Fabaceae</taxon>
        <taxon>Papilionoideae</taxon>
        <taxon>50 kb inversion clade</taxon>
        <taxon>NPAAA clade</taxon>
        <taxon>Hologalegina</taxon>
        <taxon>IRL clade</taxon>
        <taxon>Trifolieae</taxon>
        <taxon>Trifolium</taxon>
    </lineage>
</organism>
<dbReference type="EMBL" id="LXQA010048746">
    <property type="protein sequence ID" value="MCI02316.1"/>
    <property type="molecule type" value="Genomic_DNA"/>
</dbReference>
<reference evidence="1 2" key="1">
    <citation type="journal article" date="2018" name="Front. Plant Sci.">
        <title>Red Clover (Trifolium pratense) and Zigzag Clover (T. medium) - A Picture of Genomic Similarities and Differences.</title>
        <authorList>
            <person name="Dluhosova J."/>
            <person name="Istvanek J."/>
            <person name="Nedelnik J."/>
            <person name="Repkova J."/>
        </authorList>
    </citation>
    <scope>NUCLEOTIDE SEQUENCE [LARGE SCALE GENOMIC DNA]</scope>
    <source>
        <strain evidence="2">cv. 10/8</strain>
        <tissue evidence="1">Leaf</tissue>
    </source>
</reference>
<protein>
    <submittedName>
        <fullName evidence="1">Uncharacterized protein</fullName>
    </submittedName>
</protein>
<gene>
    <name evidence="1" type="ORF">A2U01_0023348</name>
</gene>